<evidence type="ECO:0000256" key="1">
    <source>
        <dbReference type="SAM" id="Phobius"/>
    </source>
</evidence>
<evidence type="ECO:0000256" key="2">
    <source>
        <dbReference type="SAM" id="SignalP"/>
    </source>
</evidence>
<protein>
    <recommendedName>
        <fullName evidence="5">Dolichyl-diphosphooligosaccharide--protein glycosyltransferase subunit 2</fullName>
    </recommendedName>
</protein>
<keyword evidence="1" id="KW-1133">Transmembrane helix</keyword>
<feature type="chain" id="PRO_5029543561" description="Dolichyl-diphosphooligosaccharide--protein glycosyltransferase subunit 2" evidence="2">
    <location>
        <begin position="32"/>
        <end position="321"/>
    </location>
</feature>
<feature type="transmembrane region" description="Helical" evidence="1">
    <location>
        <begin position="218"/>
        <end position="246"/>
    </location>
</feature>
<dbReference type="EMBL" id="VWRR01000008">
    <property type="protein sequence ID" value="KAF6003043.1"/>
    <property type="molecule type" value="Genomic_DNA"/>
</dbReference>
<feature type="signal peptide" evidence="2">
    <location>
        <begin position="1"/>
        <end position="31"/>
    </location>
</feature>
<dbReference type="AlphaFoldDB" id="A0A7J7IIX8"/>
<proteinExistence type="predicted"/>
<organism evidence="3 4">
    <name type="scientific">Cyanidiococcus yangmingshanensis</name>
    <dbReference type="NCBI Taxonomy" id="2690220"/>
    <lineage>
        <taxon>Eukaryota</taxon>
        <taxon>Rhodophyta</taxon>
        <taxon>Bangiophyceae</taxon>
        <taxon>Cyanidiales</taxon>
        <taxon>Cyanidiaceae</taxon>
        <taxon>Cyanidiococcus</taxon>
    </lineage>
</organism>
<keyword evidence="4" id="KW-1185">Reference proteome</keyword>
<name>A0A7J7IIX8_9RHOD</name>
<feature type="transmembrane region" description="Helical" evidence="1">
    <location>
        <begin position="258"/>
        <end position="275"/>
    </location>
</feature>
<evidence type="ECO:0000313" key="4">
    <source>
        <dbReference type="Proteomes" id="UP000530660"/>
    </source>
</evidence>
<reference evidence="3 4" key="1">
    <citation type="journal article" date="2020" name="J. Phycol.">
        <title>Comparative genome analysis reveals Cyanidiococcus gen. nov., a new extremophilic red algal genus sister to Cyanidioschyzon (Cyanidioschyzonaceae, Rhodophyta).</title>
        <authorList>
            <person name="Liu S.-L."/>
            <person name="Chiang Y.-R."/>
            <person name="Yoon H.S."/>
            <person name="Fu H.-Y."/>
        </authorList>
    </citation>
    <scope>NUCLEOTIDE SEQUENCE [LARGE SCALE GENOMIC DNA]</scope>
    <source>
        <strain evidence="3 4">THAL066</strain>
    </source>
</reference>
<gene>
    <name evidence="3" type="ORF">F1559_003173</name>
</gene>
<keyword evidence="2" id="KW-0732">Signal</keyword>
<evidence type="ECO:0000313" key="3">
    <source>
        <dbReference type="EMBL" id="KAF6003043.1"/>
    </source>
</evidence>
<evidence type="ECO:0008006" key="5">
    <source>
        <dbReference type="Google" id="ProtNLM"/>
    </source>
</evidence>
<dbReference type="Proteomes" id="UP000530660">
    <property type="component" value="Unassembled WGS sequence"/>
</dbReference>
<comment type="caution">
    <text evidence="3">The sequence shown here is derived from an EMBL/GenBank/DDBJ whole genome shotgun (WGS) entry which is preliminary data.</text>
</comment>
<sequence length="321" mass="35951">MAKQACDMVGRSFHLALLTLMLLLWASGVRGTQGYQVDRAVLAVHGAAEPLRISADKDTFGEAIASYLPLRLAREDTLRLEVELEPFTKAPEQALLLLFNTHTGVQHAVTATEREGNRLSFRFVPAEHLTNEPYLIEDTFSTMLIIAGSTKTETPLLWSLHSPPSQRLAHDERATLHVDLCPTPKPRPLGVFEKNFTVCWESRPEFVIQDRSVAPKNWPMLSGVFTLAVCVSGVAWTGLALLRGLVASPASLEASMQGYAVAWQLCLGMALWILFMFFREWNLMRTLWYFSITLPCISVIGFVALRHRHEFIRKSAENSIS</sequence>
<dbReference type="OrthoDB" id="10426319at2759"/>
<feature type="transmembrane region" description="Helical" evidence="1">
    <location>
        <begin position="287"/>
        <end position="305"/>
    </location>
</feature>
<keyword evidence="1" id="KW-0472">Membrane</keyword>
<accession>A0A7J7IIX8</accession>
<keyword evidence="1" id="KW-0812">Transmembrane</keyword>